<dbReference type="OrthoDB" id="3071161at2759"/>
<reference evidence="2 3" key="1">
    <citation type="journal article" date="2016" name="Mol. Biol. Evol.">
        <title>Comparative Genomics of Early-Diverging Mushroom-Forming Fungi Provides Insights into the Origins of Lignocellulose Decay Capabilities.</title>
        <authorList>
            <person name="Nagy L.G."/>
            <person name="Riley R."/>
            <person name="Tritt A."/>
            <person name="Adam C."/>
            <person name="Daum C."/>
            <person name="Floudas D."/>
            <person name="Sun H."/>
            <person name="Yadav J.S."/>
            <person name="Pangilinan J."/>
            <person name="Larsson K.H."/>
            <person name="Matsuura K."/>
            <person name="Barry K."/>
            <person name="Labutti K."/>
            <person name="Kuo R."/>
            <person name="Ohm R.A."/>
            <person name="Bhattacharya S.S."/>
            <person name="Shirouzu T."/>
            <person name="Yoshinaga Y."/>
            <person name="Martin F.M."/>
            <person name="Grigoriev I.V."/>
            <person name="Hibbett D.S."/>
        </authorList>
    </citation>
    <scope>NUCLEOTIDE SEQUENCE [LARGE SCALE GENOMIC DNA]</scope>
    <source>
        <strain evidence="2 3">CBS 109695</strain>
    </source>
</reference>
<dbReference type="EMBL" id="KV417957">
    <property type="protein sequence ID" value="KZP04120.1"/>
    <property type="molecule type" value="Genomic_DNA"/>
</dbReference>
<dbReference type="Proteomes" id="UP000076532">
    <property type="component" value="Unassembled WGS sequence"/>
</dbReference>
<feature type="compositionally biased region" description="Basic and acidic residues" evidence="1">
    <location>
        <begin position="302"/>
        <end position="311"/>
    </location>
</feature>
<accession>A0A167UND9</accession>
<name>A0A167UND9_9AGAM</name>
<keyword evidence="3" id="KW-1185">Reference proteome</keyword>
<proteinExistence type="predicted"/>
<evidence type="ECO:0000256" key="1">
    <source>
        <dbReference type="SAM" id="MobiDB-lite"/>
    </source>
</evidence>
<organism evidence="2 3">
    <name type="scientific">Athelia psychrophila</name>
    <dbReference type="NCBI Taxonomy" id="1759441"/>
    <lineage>
        <taxon>Eukaryota</taxon>
        <taxon>Fungi</taxon>
        <taxon>Dikarya</taxon>
        <taxon>Basidiomycota</taxon>
        <taxon>Agaricomycotina</taxon>
        <taxon>Agaricomycetes</taxon>
        <taxon>Agaricomycetidae</taxon>
        <taxon>Atheliales</taxon>
        <taxon>Atheliaceae</taxon>
        <taxon>Athelia</taxon>
    </lineage>
</organism>
<feature type="region of interest" description="Disordered" evidence="1">
    <location>
        <begin position="282"/>
        <end position="328"/>
    </location>
</feature>
<protein>
    <submittedName>
        <fullName evidence="2">Uncharacterized protein</fullName>
    </submittedName>
</protein>
<gene>
    <name evidence="2" type="ORF">FIBSPDRAFT_904510</name>
</gene>
<sequence length="343" mass="38098">MQCRKEHIHGQDQWVFCAYQHNSDFKVIVPPLKSGVTSNVLLQTELIKYHKDLSVAAAAKYAIFKFFTASRTLIGEPSSGLSRFHTQTPSSWESSPAKHPYTRGHSTCRLNHINEIGPFSLEAQDHPATDRELPPLSLIPYHECEKPFVNLTLDGSMIANGMHTWNSVDGVTMDVWFTLCSKPLGDGCKEQINKVNMHPAEVAIPPALHEYHLSSNPVQEFYLLRDSMIGRALLEWNSTQGISADAWRTITTAYVICNGPCQKIQSFDSDCLHRDADGTPDCTRTPASPGPSCGGPSTLSRKGKEQAKVEGEEPLLLRKGKERAKEVEEEDAIVINSDDDLLN</sequence>
<evidence type="ECO:0000313" key="2">
    <source>
        <dbReference type="EMBL" id="KZP04120.1"/>
    </source>
</evidence>
<evidence type="ECO:0000313" key="3">
    <source>
        <dbReference type="Proteomes" id="UP000076532"/>
    </source>
</evidence>
<dbReference type="AlphaFoldDB" id="A0A167UND9"/>